<comment type="caution">
    <text evidence="2">The sequence shown here is derived from an EMBL/GenBank/DDBJ whole genome shotgun (WGS) entry which is preliminary data.</text>
</comment>
<sequence length="201" mass="21800">MHRLLIISFGFKLWAVVEGTQPLECYHCSTVPGHSAYNPYCLTDPARPVGSNVTAGSVRCLGVCSTLIWTVTQEILMQPYAIVVEVARNCSRPAMRGCEYFDNSNFPNNTGMTASRCFCGTDLCNAGKNDNLASTTSQPMHIDPTTPRSWKTSLATQFSATATTANGLGASSKSAAFRIRAGKIAITLGFMLRFLPRMDIT</sequence>
<organism evidence="2 3">
    <name type="scientific">Hypsibius exemplaris</name>
    <name type="common">Freshwater tardigrade</name>
    <dbReference type="NCBI Taxonomy" id="2072580"/>
    <lineage>
        <taxon>Eukaryota</taxon>
        <taxon>Metazoa</taxon>
        <taxon>Ecdysozoa</taxon>
        <taxon>Tardigrada</taxon>
        <taxon>Eutardigrada</taxon>
        <taxon>Parachela</taxon>
        <taxon>Hypsibioidea</taxon>
        <taxon>Hypsibiidae</taxon>
        <taxon>Hypsibius</taxon>
    </lineage>
</organism>
<name>A0A1W0X9I4_HYPEX</name>
<dbReference type="AlphaFoldDB" id="A0A1W0X9I4"/>
<feature type="chain" id="PRO_5012890357" description="Protein quiver" evidence="1">
    <location>
        <begin position="20"/>
        <end position="201"/>
    </location>
</feature>
<accession>A0A1W0X9I4</accession>
<evidence type="ECO:0008006" key="4">
    <source>
        <dbReference type="Google" id="ProtNLM"/>
    </source>
</evidence>
<dbReference type="EMBL" id="MTYJ01000008">
    <property type="protein sequence ID" value="OQV24186.1"/>
    <property type="molecule type" value="Genomic_DNA"/>
</dbReference>
<proteinExistence type="predicted"/>
<keyword evidence="1" id="KW-0732">Signal</keyword>
<gene>
    <name evidence="2" type="ORF">BV898_02133</name>
</gene>
<evidence type="ECO:0000256" key="1">
    <source>
        <dbReference type="SAM" id="SignalP"/>
    </source>
</evidence>
<keyword evidence="3" id="KW-1185">Reference proteome</keyword>
<reference evidence="3" key="1">
    <citation type="submission" date="2017-01" db="EMBL/GenBank/DDBJ databases">
        <title>Comparative genomics of anhydrobiosis in the tardigrade Hypsibius dujardini.</title>
        <authorList>
            <person name="Yoshida Y."/>
            <person name="Koutsovoulos G."/>
            <person name="Laetsch D."/>
            <person name="Stevens L."/>
            <person name="Kumar S."/>
            <person name="Horikawa D."/>
            <person name="Ishino K."/>
            <person name="Komine S."/>
            <person name="Tomita M."/>
            <person name="Blaxter M."/>
            <person name="Arakawa K."/>
        </authorList>
    </citation>
    <scope>NUCLEOTIDE SEQUENCE [LARGE SCALE GENOMIC DNA]</scope>
    <source>
        <strain evidence="3">Z151</strain>
    </source>
</reference>
<evidence type="ECO:0000313" key="2">
    <source>
        <dbReference type="EMBL" id="OQV24186.1"/>
    </source>
</evidence>
<protein>
    <recommendedName>
        <fullName evidence="4">Protein quiver</fullName>
    </recommendedName>
</protein>
<evidence type="ECO:0000313" key="3">
    <source>
        <dbReference type="Proteomes" id="UP000192578"/>
    </source>
</evidence>
<dbReference type="Proteomes" id="UP000192578">
    <property type="component" value="Unassembled WGS sequence"/>
</dbReference>
<feature type="signal peptide" evidence="1">
    <location>
        <begin position="1"/>
        <end position="19"/>
    </location>
</feature>